<proteinExistence type="predicted"/>
<gene>
    <name evidence="1" type="ORF">vBValSX1_27</name>
</gene>
<protein>
    <submittedName>
        <fullName evidence="1">Uncharacterized protein</fullName>
    </submittedName>
</protein>
<evidence type="ECO:0000313" key="2">
    <source>
        <dbReference type="Proteomes" id="UP000509161"/>
    </source>
</evidence>
<dbReference type="Proteomes" id="UP000509161">
    <property type="component" value="Segment"/>
</dbReference>
<reference evidence="1 2" key="1">
    <citation type="submission" date="2020-05" db="EMBL/GenBank/DDBJ databases">
        <title>Biological and Genomic Analysis of Vibrio Phage vB_ValS_X1 Sheds Novel Insights into Evolution and Interaction of Vibrio-phage.</title>
        <authorList>
            <person name="Zhong W."/>
            <person name="Yang Y."/>
            <person name="Cai L."/>
            <person name="Xu J."/>
            <person name="Zhang R."/>
        </authorList>
    </citation>
    <scope>NUCLEOTIDE SEQUENCE [LARGE SCALE GENOMIC DNA]</scope>
</reference>
<accession>A0A6M9Z604</accession>
<organism evidence="1 2">
    <name type="scientific">Vibrio phage vB_ValS_X1</name>
    <dbReference type="NCBI Taxonomy" id="2736341"/>
    <lineage>
        <taxon>Viruses</taxon>
        <taxon>Duplodnaviria</taxon>
        <taxon>Heunggongvirae</taxon>
        <taxon>Uroviricota</taxon>
        <taxon>Caudoviricetes</taxon>
        <taxon>Demerecviridae</taxon>
        <taxon>Pogseptimavirus</taxon>
        <taxon>Pogseptimavirus VspSw1</taxon>
    </lineage>
</organism>
<name>A0A6M9Z604_9CAUD</name>
<dbReference type="EMBL" id="MT442039">
    <property type="protein sequence ID" value="QKN88420.1"/>
    <property type="molecule type" value="Genomic_DNA"/>
</dbReference>
<evidence type="ECO:0000313" key="1">
    <source>
        <dbReference type="EMBL" id="QKN88420.1"/>
    </source>
</evidence>
<sequence length="100" mass="11736">MISRKIRRRIDENRNLEKSRQVEAAKRAYREIVLALGDERENFLVGRYTMYRESDIKYVRQILRYLGVSAKVYVVPIQGRLMDCRNVITSTGFSIAVQHG</sequence>